<evidence type="ECO:0000259" key="5">
    <source>
        <dbReference type="PROSITE" id="PS50865"/>
    </source>
</evidence>
<dbReference type="GO" id="GO:0008270">
    <property type="term" value="F:zinc ion binding"/>
    <property type="evidence" value="ECO:0007669"/>
    <property type="project" value="UniProtKB-KW"/>
</dbReference>
<dbReference type="GO" id="GO:0005634">
    <property type="term" value="C:nucleus"/>
    <property type="evidence" value="ECO:0007669"/>
    <property type="project" value="TreeGrafter"/>
</dbReference>
<evidence type="ECO:0000256" key="4">
    <source>
        <dbReference type="PROSITE-ProRule" id="PRU00134"/>
    </source>
</evidence>
<keyword evidence="1" id="KW-0479">Metal-binding</keyword>
<dbReference type="InterPro" id="IPR024119">
    <property type="entry name" value="TF_DEAF-1"/>
</dbReference>
<dbReference type="PANTHER" id="PTHR10237:SF15">
    <property type="entry name" value="LD37257P"/>
    <property type="match status" value="1"/>
</dbReference>
<keyword evidence="3" id="KW-0862">Zinc</keyword>
<evidence type="ECO:0000313" key="6">
    <source>
        <dbReference type="EMBL" id="GAO19871.1"/>
    </source>
</evidence>
<evidence type="ECO:0000313" key="7">
    <source>
        <dbReference type="Proteomes" id="UP000054053"/>
    </source>
</evidence>
<dbReference type="GO" id="GO:0000981">
    <property type="term" value="F:DNA-binding transcription factor activity, RNA polymerase II-specific"/>
    <property type="evidence" value="ECO:0007669"/>
    <property type="project" value="TreeGrafter"/>
</dbReference>
<protein>
    <recommendedName>
        <fullName evidence="5">MYND-type domain-containing protein</fullName>
    </recommendedName>
</protein>
<feature type="domain" description="MYND-type" evidence="5">
    <location>
        <begin position="944"/>
        <end position="986"/>
    </location>
</feature>
<accession>A0A1B5L8Z4</accession>
<dbReference type="AlphaFoldDB" id="A0A1B5L8Z4"/>
<evidence type="ECO:0000256" key="3">
    <source>
        <dbReference type="ARBA" id="ARBA00022833"/>
    </source>
</evidence>
<organism evidence="6 7">
    <name type="scientific">Ustilaginoidea virens</name>
    <name type="common">Rice false smut fungus</name>
    <name type="synonym">Villosiclava virens</name>
    <dbReference type="NCBI Taxonomy" id="1159556"/>
    <lineage>
        <taxon>Eukaryota</taxon>
        <taxon>Fungi</taxon>
        <taxon>Dikarya</taxon>
        <taxon>Ascomycota</taxon>
        <taxon>Pezizomycotina</taxon>
        <taxon>Sordariomycetes</taxon>
        <taxon>Hypocreomycetidae</taxon>
        <taxon>Hypocreales</taxon>
        <taxon>Clavicipitaceae</taxon>
        <taxon>Ustilaginoidea</taxon>
    </lineage>
</organism>
<proteinExistence type="predicted"/>
<reference evidence="7" key="1">
    <citation type="journal article" date="2016" name="Genome Announc.">
        <title>Genome sequence of Ustilaginoidea virens IPU010, a rice pathogenic fungus causing false smut.</title>
        <authorList>
            <person name="Kumagai T."/>
            <person name="Ishii T."/>
            <person name="Terai G."/>
            <person name="Umemura M."/>
            <person name="Machida M."/>
            <person name="Asai K."/>
        </authorList>
    </citation>
    <scope>NUCLEOTIDE SEQUENCE [LARGE SCALE GENOMIC DNA]</scope>
    <source>
        <strain evidence="7">IPU010</strain>
    </source>
</reference>
<evidence type="ECO:0000256" key="1">
    <source>
        <dbReference type="ARBA" id="ARBA00022723"/>
    </source>
</evidence>
<dbReference type="PROSITE" id="PS01360">
    <property type="entry name" value="ZF_MYND_1"/>
    <property type="match status" value="1"/>
</dbReference>
<dbReference type="Pfam" id="PF01753">
    <property type="entry name" value="zf-MYND"/>
    <property type="match status" value="1"/>
</dbReference>
<dbReference type="EMBL" id="BBTG02000075">
    <property type="protein sequence ID" value="GAO19871.1"/>
    <property type="molecule type" value="Genomic_DNA"/>
</dbReference>
<sequence>MEDIAEASKTYWKCGMVSPDSKPGSVPNPMFAGLLSRNEVYHYGSDPVLGYHLATAFAPLTENSPLRVPDQKSATKVAAAAKSQFYEWVAAFREIAPKRLVLRFVVADALACCHTLQHLGATGKPSANWYRRQWELKVLQLQADEYGPKGKGPTLFDVVDTSNLSDHIGVVNLIIAASPLLKRQPWATLCTETLCKRGTSQREAVGRILCGNPTTSSLLLGVSLVQYWSNAKCESHVDEMFMGALGSMGASSRHQAEETQLHSRLAWKRDDQFSGHPNGYGEFHVEVSALVRVLFQIYLHMFSSESYRVSEEIFERSTAYKHFHRGSFSSFLKVVKHRVKTDWQAVCSQLLDKISQDRTLALSTNHLQELGIQMYLQDVSAEAWLPPENNTFLSVGPFRHWKSIPLAVAVTVVIPRPAINRLYDVSKMHELSSPTLVASLRAGPGSSNQWHNVYSDVQIVFGTVRNHARDENTAVVVEQDEHGWNGNASLIASFMVPTGVLQVDPVDALVGICVAPSGQAAMLYAQVLGVDMTVFETSISAASDVFVTSMMPGQTGHRVVCGGLQPLKVVEDDAGAGFAEKLLLEVPASESHFTTITGRLDISPDKARKLLQDKAPIALRQNDPFTVDVLFGAKKLSHTLHFPLPVTQAGNRLRVARKSGYVEVVAPIASPNESAILSDFVYPTRLNTVGLPAALNASHVNLDALPILDLTKKSQMQWLVTLGSLQFSSREKKLRAEGMKEGGTVENVRVNFKESLFTMCMVASGLQGGQTGLFAINHPKRGGIHMLLLVSAIRVDSDNSSVVLDAAVIPLTTEMVTSGRMEAFLLVMRTLKCCNIIVNDEELILWKKVMPALAERCRMYKHHRYCEYKRRGASIPLSTDPGQKFLCTCGHGKLPTNFISIPEWETAAPNAVRIAISPTFAVPLVEEMVGMGEGVKQLAPTSTCRSCASEKAKDGGALKRCMRCQAVKYCSAECQKKDWKKHRMECEKAAE</sequence>
<dbReference type="Gene3D" id="6.10.140.2220">
    <property type="match status" value="1"/>
</dbReference>
<keyword evidence="2 4" id="KW-0863">Zinc-finger</keyword>
<dbReference type="SUPFAM" id="SSF144232">
    <property type="entry name" value="HIT/MYND zinc finger-like"/>
    <property type="match status" value="1"/>
</dbReference>
<evidence type="ECO:0000256" key="2">
    <source>
        <dbReference type="ARBA" id="ARBA00022771"/>
    </source>
</evidence>
<dbReference type="Proteomes" id="UP000054053">
    <property type="component" value="Unassembled WGS sequence"/>
</dbReference>
<dbReference type="PROSITE" id="PS50865">
    <property type="entry name" value="ZF_MYND_2"/>
    <property type="match status" value="1"/>
</dbReference>
<name>A0A1B5L8Z4_USTVR</name>
<dbReference type="PANTHER" id="PTHR10237">
    <property type="entry name" value="DEFORMED EPIDERMAL AUTOREGULATORY FACTOR 1 HOMOLOG SUPPRESSIN"/>
    <property type="match status" value="1"/>
</dbReference>
<dbReference type="InterPro" id="IPR002893">
    <property type="entry name" value="Znf_MYND"/>
</dbReference>
<gene>
    <name evidence="6" type="ORF">UVI_02062330</name>
</gene>
<comment type="caution">
    <text evidence="6">The sequence shown here is derived from an EMBL/GenBank/DDBJ whole genome shotgun (WGS) entry which is preliminary data.</text>
</comment>